<dbReference type="Gene3D" id="3.40.50.150">
    <property type="entry name" value="Vaccinia Virus protein VP39"/>
    <property type="match status" value="1"/>
</dbReference>
<reference evidence="1 2" key="1">
    <citation type="submission" date="2024-02" db="EMBL/GenBank/DDBJ databases">
        <authorList>
            <person name="Grouzdev D."/>
        </authorList>
    </citation>
    <scope>NUCLEOTIDE SEQUENCE [LARGE SCALE GENOMIC DNA]</scope>
    <source>
        <strain evidence="1 2">9N</strain>
    </source>
</reference>
<proteinExistence type="predicted"/>
<organism evidence="1 2">
    <name type="scientific">Methylocystis borbori</name>
    <dbReference type="NCBI Taxonomy" id="3118750"/>
    <lineage>
        <taxon>Bacteria</taxon>
        <taxon>Pseudomonadati</taxon>
        <taxon>Pseudomonadota</taxon>
        <taxon>Alphaproteobacteria</taxon>
        <taxon>Hyphomicrobiales</taxon>
        <taxon>Methylocystaceae</taxon>
        <taxon>Methylocystis</taxon>
    </lineage>
</organism>
<name>A0ABU7XCG2_9HYPH</name>
<comment type="caution">
    <text evidence="1">The sequence shown here is derived from an EMBL/GenBank/DDBJ whole genome shotgun (WGS) entry which is preliminary data.</text>
</comment>
<evidence type="ECO:0000313" key="2">
    <source>
        <dbReference type="Proteomes" id="UP001350748"/>
    </source>
</evidence>
<protein>
    <submittedName>
        <fullName evidence="1">DUF938 domain-containing protein</fullName>
    </submittedName>
</protein>
<evidence type="ECO:0000313" key="1">
    <source>
        <dbReference type="EMBL" id="MEF3365070.1"/>
    </source>
</evidence>
<dbReference type="CDD" id="cd02440">
    <property type="entry name" value="AdoMet_MTases"/>
    <property type="match status" value="1"/>
</dbReference>
<dbReference type="SUPFAM" id="SSF53335">
    <property type="entry name" value="S-adenosyl-L-methionine-dependent methyltransferases"/>
    <property type="match status" value="1"/>
</dbReference>
<keyword evidence="2" id="KW-1185">Reference proteome</keyword>
<dbReference type="PANTHER" id="PTHR20974">
    <property type="entry name" value="UPF0585 PROTEIN CG18661"/>
    <property type="match status" value="1"/>
</dbReference>
<dbReference type="InterPro" id="IPR029063">
    <property type="entry name" value="SAM-dependent_MTases_sf"/>
</dbReference>
<dbReference type="PANTHER" id="PTHR20974:SF0">
    <property type="entry name" value="UPF0585 PROTEIN CG18661"/>
    <property type="match status" value="1"/>
</dbReference>
<dbReference type="RefSeq" id="WP_332079965.1">
    <property type="nucleotide sequence ID" value="NZ_JAZHYN010000001.1"/>
</dbReference>
<accession>A0ABU7XCG2</accession>
<dbReference type="InterPro" id="IPR010342">
    <property type="entry name" value="DUF938"/>
</dbReference>
<gene>
    <name evidence="1" type="ORF">V3H18_00825</name>
</gene>
<dbReference type="Pfam" id="PF06080">
    <property type="entry name" value="DUF938"/>
    <property type="match status" value="1"/>
</dbReference>
<sequence>METHRQTASAVARNREPILDVLRSNLPKQGVALEIASGSGEHIVYLAAHFPELVFCPSDIDQGARQSIAAWTQTSGLQNVRAPLALDAASADWPLERADAILCINMIHISIWAATEGLFRGANRILAPGAPLYLYGAYKRAGAHTSQSNEEFDAWLRNKNPAWGVRDIEAVVECGVAHGFSEPQIIAMPANNLSLIFRRRSATEA</sequence>
<dbReference type="Proteomes" id="UP001350748">
    <property type="component" value="Unassembled WGS sequence"/>
</dbReference>
<dbReference type="EMBL" id="JAZHYN010000001">
    <property type="protein sequence ID" value="MEF3365070.1"/>
    <property type="molecule type" value="Genomic_DNA"/>
</dbReference>